<dbReference type="OMA" id="FATQWNI"/>
<sequence length="803" mass="89144">MSLGHSTDHEYSVDPTQPLHGITVCCTSISTEQRVRQPHHLLHFTEIDQRVAELGGVHKYDLTPDVTHLIVGNYDTPKYRHVARERPDIKAMDAGWIDAIVTLWKSDDDINLQELEDKYKLRALDKCGREVEGQATPEQDSLLVCLTGFGDQRDQIAERITANGARYTGDLTRKCTHLIVSAPEGKKFSAARLWSVRTVTLAWLDQSIERGMILDEAKFDPMLPPDEQGKDAWIKHPRRRSLGKRSRSSGSTTTEVRVRKLRKTASMKLSSQRNNLWDNILGRSDSKEYSFSEPRAEAGAIVAEKPTQPDGVFANCLFFIHGFRPQQTDILEQTVKSLDGTIVSSLGEAIALQTAEPCWRFMIVPQNSEPSTHPQSQDTNLHIVTEFYVERCLQNKQFFHPDDHVLGRPFPLFPIPGFNSLGICSSSFTGLELNQVARSIKQLGATFEEKFHRDTSLLVCRSIESMRKDKLRYAVEWGVPIVSADWLWECISTGFKVPPEDYIFPQLRTRYANMGVEKTQAKTGQESEPPKPQPKPSASRPPGGSGMDPTAFDRDTPEKPQTKMRSARHEESTTSADFVSAVSHPELTRRQGTPLSELSSASVNKSPSPVKTFSTQLPRHKSDPAANAENEKPSDRAPSAPPITKHDKTSDSGKKREDGNKAHRAAKFAEQLRFASDVATLLDPVKGQPNVGRDIDMPAAGTAPSHRPRKRQILGRAISNVSNASSGSLPAPESLRSASGVGAEAEEDGFGEEQQPPATQLEYGDRDAQKRKAQLMSRMMGQPVVGNEQAGALTEGRTLRKRT</sequence>
<dbReference type="HOGENOM" id="CLU_009893_0_0_1"/>
<dbReference type="EMBL" id="JH126404">
    <property type="protein sequence ID" value="EGX89797.1"/>
    <property type="molecule type" value="Genomic_DNA"/>
</dbReference>
<protein>
    <submittedName>
        <fullName evidence="4">Subunit of DNA polymerase II</fullName>
    </submittedName>
</protein>
<feature type="domain" description="BRCT" evidence="3">
    <location>
        <begin position="140"/>
        <end position="221"/>
    </location>
</feature>
<evidence type="ECO:0000259" key="3">
    <source>
        <dbReference type="PROSITE" id="PS50172"/>
    </source>
</evidence>
<evidence type="ECO:0000256" key="2">
    <source>
        <dbReference type="SAM" id="MobiDB-lite"/>
    </source>
</evidence>
<evidence type="ECO:0000313" key="5">
    <source>
        <dbReference type="Proteomes" id="UP000001610"/>
    </source>
</evidence>
<dbReference type="InterPro" id="IPR036420">
    <property type="entry name" value="BRCT_dom_sf"/>
</dbReference>
<feature type="compositionally biased region" description="Basic residues" evidence="2">
    <location>
        <begin position="235"/>
        <end position="247"/>
    </location>
</feature>
<organism evidence="4 5">
    <name type="scientific">Cordyceps militaris (strain CM01)</name>
    <name type="common">Caterpillar fungus</name>
    <dbReference type="NCBI Taxonomy" id="983644"/>
    <lineage>
        <taxon>Eukaryota</taxon>
        <taxon>Fungi</taxon>
        <taxon>Dikarya</taxon>
        <taxon>Ascomycota</taxon>
        <taxon>Pezizomycotina</taxon>
        <taxon>Sordariomycetes</taxon>
        <taxon>Hypocreomycetidae</taxon>
        <taxon>Hypocreales</taxon>
        <taxon>Cordycipitaceae</taxon>
        <taxon>Cordyceps</taxon>
    </lineage>
</organism>
<feature type="compositionally biased region" description="Polar residues" evidence="2">
    <location>
        <begin position="590"/>
        <end position="617"/>
    </location>
</feature>
<dbReference type="PROSITE" id="PS50172">
    <property type="entry name" value="BRCT"/>
    <property type="match status" value="4"/>
</dbReference>
<dbReference type="InterPro" id="IPR059215">
    <property type="entry name" value="BRCT2_TopBP1-like"/>
</dbReference>
<evidence type="ECO:0000313" key="4">
    <source>
        <dbReference type="EMBL" id="EGX89797.1"/>
    </source>
</evidence>
<dbReference type="OrthoDB" id="251770at2759"/>
<dbReference type="Pfam" id="PF12738">
    <property type="entry name" value="PTCB-BRCT"/>
    <property type="match status" value="2"/>
</dbReference>
<proteinExistence type="predicted"/>
<dbReference type="InParanoid" id="G3JPI7"/>
<dbReference type="eggNOG" id="KOG1929">
    <property type="taxonomic scope" value="Eukaryota"/>
</dbReference>
<dbReference type="KEGG" id="cmt:CCM_08050"/>
<dbReference type="RefSeq" id="XP_006673252.1">
    <property type="nucleotide sequence ID" value="XM_006673189.1"/>
</dbReference>
<dbReference type="GO" id="GO:0007095">
    <property type="term" value="P:mitotic G2 DNA damage checkpoint signaling"/>
    <property type="evidence" value="ECO:0007669"/>
    <property type="project" value="TreeGrafter"/>
</dbReference>
<dbReference type="FunCoup" id="G3JPI7">
    <property type="interactions" value="26"/>
</dbReference>
<feature type="domain" description="BRCT" evidence="3">
    <location>
        <begin position="418"/>
        <end position="504"/>
    </location>
</feature>
<dbReference type="GO" id="GO:0033314">
    <property type="term" value="P:mitotic DNA replication checkpoint signaling"/>
    <property type="evidence" value="ECO:0007669"/>
    <property type="project" value="TreeGrafter"/>
</dbReference>
<dbReference type="GO" id="GO:0006270">
    <property type="term" value="P:DNA replication initiation"/>
    <property type="evidence" value="ECO:0007669"/>
    <property type="project" value="TreeGrafter"/>
</dbReference>
<feature type="compositionally biased region" description="Polar residues" evidence="2">
    <location>
        <begin position="719"/>
        <end position="728"/>
    </location>
</feature>
<dbReference type="GeneID" id="18170059"/>
<dbReference type="CDD" id="cd17731">
    <property type="entry name" value="BRCT_TopBP1_rpt2_like"/>
    <property type="match status" value="1"/>
</dbReference>
<accession>G3JPI7</accession>
<feature type="region of interest" description="Disordered" evidence="2">
    <location>
        <begin position="684"/>
        <end position="803"/>
    </location>
</feature>
<dbReference type="Gene3D" id="3.40.50.10190">
    <property type="entry name" value="BRCT domain"/>
    <property type="match status" value="4"/>
</dbReference>
<feature type="compositionally biased region" description="Basic and acidic residues" evidence="2">
    <location>
        <begin position="644"/>
        <end position="661"/>
    </location>
</feature>
<keyword evidence="5" id="KW-1185">Reference proteome</keyword>
<dbReference type="AlphaFoldDB" id="G3JPI7"/>
<dbReference type="PANTHER" id="PTHR13561">
    <property type="entry name" value="DNA REPLICATION REGULATOR DPB11-RELATED"/>
    <property type="match status" value="1"/>
</dbReference>
<dbReference type="PANTHER" id="PTHR13561:SF20">
    <property type="entry name" value="DNA TOPOISOMERASE 2-BINDING PROTEIN 1"/>
    <property type="match status" value="1"/>
</dbReference>
<dbReference type="CDD" id="cd18433">
    <property type="entry name" value="BRCT_Rad4_rpt3"/>
    <property type="match status" value="1"/>
</dbReference>
<dbReference type="CDD" id="cd17723">
    <property type="entry name" value="BRCT_Rad4_rpt4"/>
    <property type="match status" value="1"/>
</dbReference>
<dbReference type="SMART" id="SM00292">
    <property type="entry name" value="BRCT"/>
    <property type="match status" value="4"/>
</dbReference>
<dbReference type="Proteomes" id="UP000001610">
    <property type="component" value="Unassembled WGS sequence"/>
</dbReference>
<name>G3JPI7_CORMM</name>
<dbReference type="VEuPathDB" id="FungiDB:CCM_08050"/>
<dbReference type="SUPFAM" id="SSF52113">
    <property type="entry name" value="BRCT domain"/>
    <property type="match status" value="4"/>
</dbReference>
<dbReference type="Pfam" id="PF00533">
    <property type="entry name" value="BRCT"/>
    <property type="match status" value="1"/>
</dbReference>
<feature type="compositionally biased region" description="Basic and acidic residues" evidence="2">
    <location>
        <begin position="551"/>
        <end position="572"/>
    </location>
</feature>
<feature type="domain" description="BRCT" evidence="3">
    <location>
        <begin position="14"/>
        <end position="97"/>
    </location>
</feature>
<dbReference type="InterPro" id="IPR001357">
    <property type="entry name" value="BRCT_dom"/>
</dbReference>
<feature type="domain" description="BRCT" evidence="3">
    <location>
        <begin position="308"/>
        <end position="406"/>
    </location>
</feature>
<reference evidence="4 5" key="1">
    <citation type="journal article" date="2011" name="Genome Biol.">
        <title>Genome sequence of the insect pathogenic fungus Cordyceps militaris, a valued traditional Chinese medicine.</title>
        <authorList>
            <person name="Zheng P."/>
            <person name="Xia Y."/>
            <person name="Xiao G."/>
            <person name="Xiong C."/>
            <person name="Hu X."/>
            <person name="Zhang S."/>
            <person name="Zheng H."/>
            <person name="Huang Y."/>
            <person name="Zhou Y."/>
            <person name="Wang S."/>
            <person name="Zhao G.P."/>
            <person name="Liu X."/>
            <person name="St Leger R.J."/>
            <person name="Wang C."/>
        </authorList>
    </citation>
    <scope>NUCLEOTIDE SEQUENCE [LARGE SCALE GENOMIC DNA]</scope>
    <source>
        <strain evidence="4 5">CM01</strain>
    </source>
</reference>
<feature type="region of interest" description="Disordered" evidence="2">
    <location>
        <begin position="517"/>
        <end position="668"/>
    </location>
</feature>
<keyword evidence="1" id="KW-0677">Repeat</keyword>
<feature type="region of interest" description="Disordered" evidence="2">
    <location>
        <begin position="225"/>
        <end position="256"/>
    </location>
</feature>
<gene>
    <name evidence="4" type="ORF">CCM_08050</name>
</gene>
<dbReference type="STRING" id="983644.G3JPI7"/>
<evidence type="ECO:0000256" key="1">
    <source>
        <dbReference type="ARBA" id="ARBA00022737"/>
    </source>
</evidence>